<feature type="non-terminal residue" evidence="1">
    <location>
        <position position="1"/>
    </location>
</feature>
<dbReference type="EMBL" id="GBEZ01002210">
    <property type="protein sequence ID" value="JAC82821.1"/>
    <property type="molecule type" value="Transcribed_RNA"/>
</dbReference>
<evidence type="ECO:0000313" key="1">
    <source>
        <dbReference type="EMBL" id="JAC82821.1"/>
    </source>
</evidence>
<accession>A0A061SJC5</accession>
<gene>
    <name evidence="1" type="ORF">TSPGSL018_4795</name>
</gene>
<protein>
    <submittedName>
        <fullName evidence="1">Uncharacterized protein</fullName>
    </submittedName>
</protein>
<sequence>STASAQSAREKEGTAPACIYSPLQLQSPHPCEIIGLLRGIAVVTGAPCPAAPTS</sequence>
<name>A0A061SJC5_9CHLO</name>
<organism evidence="1">
    <name type="scientific">Tetraselmis sp. GSL018</name>
    <dbReference type="NCBI Taxonomy" id="582737"/>
    <lineage>
        <taxon>Eukaryota</taxon>
        <taxon>Viridiplantae</taxon>
        <taxon>Chlorophyta</taxon>
        <taxon>core chlorophytes</taxon>
        <taxon>Chlorodendrophyceae</taxon>
        <taxon>Chlorodendrales</taxon>
        <taxon>Chlorodendraceae</taxon>
        <taxon>Tetraselmis</taxon>
    </lineage>
</organism>
<dbReference type="AlphaFoldDB" id="A0A061SJC5"/>
<reference evidence="1" key="1">
    <citation type="submission" date="2014-05" db="EMBL/GenBank/DDBJ databases">
        <title>The transcriptome of the halophilic microalga Tetraselmis sp. GSL018 isolated from the Great Salt Lake, Utah.</title>
        <authorList>
            <person name="Jinkerson R.E."/>
            <person name="D'Adamo S."/>
            <person name="Posewitz M.C."/>
        </authorList>
    </citation>
    <scope>NUCLEOTIDE SEQUENCE</scope>
    <source>
        <strain evidence="1">GSL018</strain>
    </source>
</reference>
<proteinExistence type="predicted"/>